<dbReference type="RefSeq" id="WP_272098682.1">
    <property type="nucleotide sequence ID" value="NZ_JAQNDK010000003.1"/>
</dbReference>
<accession>A0ABT5C524</accession>
<protein>
    <submittedName>
        <fullName evidence="1">Uncharacterized protein</fullName>
    </submittedName>
</protein>
<dbReference type="Proteomes" id="UP001217485">
    <property type="component" value="Unassembled WGS sequence"/>
</dbReference>
<proteinExistence type="predicted"/>
<reference evidence="1 2" key="1">
    <citation type="submission" date="2023-01" db="EMBL/GenBank/DDBJ databases">
        <title>Minimal conservation of predation-associated metabolite biosynthetic gene clusters underscores biosynthetic potential of Myxococcota including descriptions for ten novel species: Archangium lansinium sp. nov., Myxococcus landrumus sp. nov., Nannocystis bai.</title>
        <authorList>
            <person name="Ahearne A."/>
            <person name="Stevens C."/>
            <person name="Dowd S."/>
        </authorList>
    </citation>
    <scope>NUCLEOTIDE SEQUENCE [LARGE SCALE GENOMIC DNA]</scope>
    <source>
        <strain evidence="1 2">WIWO2</strain>
    </source>
</reference>
<gene>
    <name evidence="1" type="ORF">POL72_27560</name>
</gene>
<organism evidence="1 2">
    <name type="scientific">Sorangium atrum</name>
    <dbReference type="NCBI Taxonomy" id="2995308"/>
    <lineage>
        <taxon>Bacteria</taxon>
        <taxon>Pseudomonadati</taxon>
        <taxon>Myxococcota</taxon>
        <taxon>Polyangia</taxon>
        <taxon>Polyangiales</taxon>
        <taxon>Polyangiaceae</taxon>
        <taxon>Sorangium</taxon>
    </lineage>
</organism>
<evidence type="ECO:0000313" key="2">
    <source>
        <dbReference type="Proteomes" id="UP001217485"/>
    </source>
</evidence>
<name>A0ABT5C524_9BACT</name>
<dbReference type="EMBL" id="JAQNDK010000003">
    <property type="protein sequence ID" value="MDC0681527.1"/>
    <property type="molecule type" value="Genomic_DNA"/>
</dbReference>
<evidence type="ECO:0000313" key="1">
    <source>
        <dbReference type="EMBL" id="MDC0681527.1"/>
    </source>
</evidence>
<keyword evidence="2" id="KW-1185">Reference proteome</keyword>
<sequence>MTVNLLPPELGIPRDLLIDVGRYDRELGRIPPGNRLPQLIAQRAAKQQWVRACLAAGEFLTNSALNSAMPPARAQDPAWRPAENFIQRVCSPLQHMAQPYQAQVRAELQRLVRANGTGGLTTRSANAARSIVGVPRSIFNRTPSIFGAIADALSPFGPYSHLDPIRLKAENPFKTSKSTPARTFDKASADKYTTYYAPQRATLRMNMLRCNTPTESDGDEAYLLVGGVAVDPIKVAAYAKSGDSKDLGRLAPVIKRIQDANLMLSGSQFVPNDVLADARINSDGVGLWTCSYALWEDDMADATRAAENVKMAGEMVEEMCSDIGEILASTGNAYAEAAGAAIEIAGVIANAVCQIYAVLVTLTAREQPLGIGSMSSDVLYAYYEDQPFEATRYRAAHLSGTGYDYVIRFAEERTGRQTLQQRVPPAGTVIVPKVVSVPPPFHLPEGHDVSYFVGDKGDLPVHIEWKGYAPADAKWQLNIRGDTAKEQVSATELRRRHYSPGDVREAIDGGGKAQVNEVYVDLSIHWWYNAWGIWSLNSALQPVGGNGRCDFSITAT</sequence>
<comment type="caution">
    <text evidence="1">The sequence shown here is derived from an EMBL/GenBank/DDBJ whole genome shotgun (WGS) entry which is preliminary data.</text>
</comment>